<protein>
    <submittedName>
        <fullName evidence="6">Ulp1 protease family, C-terminal catalytic domain</fullName>
    </submittedName>
</protein>
<evidence type="ECO:0000256" key="2">
    <source>
        <dbReference type="ARBA" id="ARBA00022670"/>
    </source>
</evidence>
<dbReference type="PANTHER" id="PTHR46468">
    <property type="entry name" value="SENTRIN-SPECIFIC PROTEASE 8"/>
    <property type="match status" value="1"/>
</dbReference>
<dbReference type="Proteomes" id="UP001055439">
    <property type="component" value="Chromosome 8"/>
</dbReference>
<dbReference type="SUPFAM" id="SSF54001">
    <property type="entry name" value="Cysteine proteinases"/>
    <property type="match status" value="1"/>
</dbReference>
<feature type="domain" description="Ubiquitin-like protease family profile" evidence="5">
    <location>
        <begin position="18"/>
        <end position="180"/>
    </location>
</feature>
<dbReference type="InterPro" id="IPR038765">
    <property type="entry name" value="Papain-like_cys_pep_sf"/>
</dbReference>
<keyword evidence="4" id="KW-0788">Thiol protease</keyword>
<dbReference type="InterPro" id="IPR044613">
    <property type="entry name" value="Nep1/2-like"/>
</dbReference>
<evidence type="ECO:0000313" key="7">
    <source>
        <dbReference type="Proteomes" id="UP001055439"/>
    </source>
</evidence>
<proteinExistence type="inferred from homology"/>
<keyword evidence="2 6" id="KW-0645">Protease</keyword>
<evidence type="ECO:0000259" key="5">
    <source>
        <dbReference type="PROSITE" id="PS50600"/>
    </source>
</evidence>
<accession>A0A9E7KMJ0</accession>
<organism evidence="6 7">
    <name type="scientific">Musa troglodytarum</name>
    <name type="common">fe'i banana</name>
    <dbReference type="NCBI Taxonomy" id="320322"/>
    <lineage>
        <taxon>Eukaryota</taxon>
        <taxon>Viridiplantae</taxon>
        <taxon>Streptophyta</taxon>
        <taxon>Embryophyta</taxon>
        <taxon>Tracheophyta</taxon>
        <taxon>Spermatophyta</taxon>
        <taxon>Magnoliopsida</taxon>
        <taxon>Liliopsida</taxon>
        <taxon>Zingiberales</taxon>
        <taxon>Musaceae</taxon>
        <taxon>Musa</taxon>
    </lineage>
</organism>
<evidence type="ECO:0000313" key="6">
    <source>
        <dbReference type="EMBL" id="URE24532.1"/>
    </source>
</evidence>
<dbReference type="GO" id="GO:0008234">
    <property type="term" value="F:cysteine-type peptidase activity"/>
    <property type="evidence" value="ECO:0007669"/>
    <property type="project" value="UniProtKB-KW"/>
</dbReference>
<keyword evidence="7" id="KW-1185">Reference proteome</keyword>
<evidence type="ECO:0000256" key="3">
    <source>
        <dbReference type="ARBA" id="ARBA00022801"/>
    </source>
</evidence>
<evidence type="ECO:0000256" key="4">
    <source>
        <dbReference type="ARBA" id="ARBA00022807"/>
    </source>
</evidence>
<dbReference type="AlphaFoldDB" id="A0A9E7KMJ0"/>
<dbReference type="EMBL" id="CP097510">
    <property type="protein sequence ID" value="URE24532.1"/>
    <property type="molecule type" value="Genomic_DNA"/>
</dbReference>
<gene>
    <name evidence="6" type="ORF">MUK42_14121</name>
</gene>
<dbReference type="PROSITE" id="PS50600">
    <property type="entry name" value="ULP_PROTEASE"/>
    <property type="match status" value="1"/>
</dbReference>
<dbReference type="OrthoDB" id="5065855at2759"/>
<sequence>MAPPKNKGDEKILSYLDVVMRRSNLDILRGPHYLNDRIIEFYFAHLASLSPSPRALVLPPSISFWLTNCPDPQSLHQSTDPLRLPDRDLILFPVNSNLDVTVAGGGSQWSLLVYCREAGEFLHHDSCRSANRCHAERLFNAVSGFVDDGSEPPRFVEGFTPQQTNGHDCRRTLSSSGFTHWRRSAAVCRCSSLSKMVPPIFVPYMWSYVKPL</sequence>
<keyword evidence="3" id="KW-0378">Hydrolase</keyword>
<dbReference type="Gene3D" id="3.40.395.10">
    <property type="entry name" value="Adenoviral Proteinase, Chain A"/>
    <property type="match status" value="1"/>
</dbReference>
<dbReference type="InterPro" id="IPR003653">
    <property type="entry name" value="Peptidase_C48_C"/>
</dbReference>
<name>A0A9E7KMJ0_9LILI</name>
<comment type="similarity">
    <text evidence="1">Belongs to the peptidase C48 family.</text>
</comment>
<dbReference type="GO" id="GO:0000338">
    <property type="term" value="P:protein deneddylation"/>
    <property type="evidence" value="ECO:0007669"/>
    <property type="project" value="TreeGrafter"/>
</dbReference>
<dbReference type="GO" id="GO:0006508">
    <property type="term" value="P:proteolysis"/>
    <property type="evidence" value="ECO:0007669"/>
    <property type="project" value="UniProtKB-KW"/>
</dbReference>
<dbReference type="GO" id="GO:0019784">
    <property type="term" value="F:deNEDDylase activity"/>
    <property type="evidence" value="ECO:0007669"/>
    <property type="project" value="InterPro"/>
</dbReference>
<dbReference type="PANTHER" id="PTHR46468:SF1">
    <property type="entry name" value="SENTRIN-SPECIFIC PROTEASE 8"/>
    <property type="match status" value="1"/>
</dbReference>
<reference evidence="6" key="1">
    <citation type="submission" date="2022-05" db="EMBL/GenBank/DDBJ databases">
        <title>The Musa troglodytarum L. genome provides insights into the mechanism of non-climacteric behaviour and enrichment of carotenoids.</title>
        <authorList>
            <person name="Wang J."/>
        </authorList>
    </citation>
    <scope>NUCLEOTIDE SEQUENCE</scope>
    <source>
        <tissue evidence="6">Leaf</tissue>
    </source>
</reference>
<evidence type="ECO:0000256" key="1">
    <source>
        <dbReference type="ARBA" id="ARBA00005234"/>
    </source>
</evidence>